<feature type="region of interest" description="Disordered" evidence="1">
    <location>
        <begin position="220"/>
        <end position="240"/>
    </location>
</feature>
<comment type="caution">
    <text evidence="2">The sequence shown here is derived from an EMBL/GenBank/DDBJ whole genome shotgun (WGS) entry which is preliminary data.</text>
</comment>
<keyword evidence="3" id="KW-1185">Reference proteome</keyword>
<dbReference type="InterPro" id="IPR028022">
    <property type="entry name" value="DUF4600"/>
</dbReference>
<dbReference type="Proteomes" id="UP000596742">
    <property type="component" value="Unassembled WGS sequence"/>
</dbReference>
<reference evidence="2" key="1">
    <citation type="submission" date="2018-11" db="EMBL/GenBank/DDBJ databases">
        <authorList>
            <person name="Alioto T."/>
            <person name="Alioto T."/>
        </authorList>
    </citation>
    <scope>NUCLEOTIDE SEQUENCE</scope>
</reference>
<sequence>MDKRIKSVCNRSISDIQNEIEKEKALTVDLLQSTRDWDDMIEEFEDSFKIESEVDSGGTWKTRYAYQLLHNRMLREQIKEMKTERQKLKQGQFKLPADVDWDKMTPAECRRQLKAMHIEITSLRGYKKSIEEKLDCESYAYNTTRDKCDSILNDVWFQQQCRIRDLENSDRRTMSQYNITKGKDDHTGKDGRVRLPAISPKSLSRIESYRAAFDKVRIRKNKQKKKAKTERKVSFHADVT</sequence>
<organism evidence="2 3">
    <name type="scientific">Mytilus galloprovincialis</name>
    <name type="common">Mediterranean mussel</name>
    <dbReference type="NCBI Taxonomy" id="29158"/>
    <lineage>
        <taxon>Eukaryota</taxon>
        <taxon>Metazoa</taxon>
        <taxon>Spiralia</taxon>
        <taxon>Lophotrochozoa</taxon>
        <taxon>Mollusca</taxon>
        <taxon>Bivalvia</taxon>
        <taxon>Autobranchia</taxon>
        <taxon>Pteriomorphia</taxon>
        <taxon>Mytilida</taxon>
        <taxon>Mytiloidea</taxon>
        <taxon>Mytilidae</taxon>
        <taxon>Mytilinae</taxon>
        <taxon>Mytilus</taxon>
    </lineage>
</organism>
<feature type="compositionally biased region" description="Basic residues" evidence="1">
    <location>
        <begin position="220"/>
        <end position="229"/>
    </location>
</feature>
<proteinExistence type="predicted"/>
<dbReference type="EMBL" id="UYJE01000887">
    <property type="protein sequence ID" value="VDH97290.1"/>
    <property type="molecule type" value="Genomic_DNA"/>
</dbReference>
<dbReference type="OrthoDB" id="6081555at2759"/>
<evidence type="ECO:0000313" key="2">
    <source>
        <dbReference type="EMBL" id="VDH97290.1"/>
    </source>
</evidence>
<dbReference type="AlphaFoldDB" id="A0A8B6BYQ7"/>
<evidence type="ECO:0000256" key="1">
    <source>
        <dbReference type="SAM" id="MobiDB-lite"/>
    </source>
</evidence>
<dbReference type="PANTHER" id="PTHR28671">
    <property type="entry name" value="COILED-COIL DOMAIN-CONTAINING PROTEIN 169"/>
    <property type="match status" value="1"/>
</dbReference>
<name>A0A8B6BYQ7_MYTGA</name>
<evidence type="ECO:0000313" key="3">
    <source>
        <dbReference type="Proteomes" id="UP000596742"/>
    </source>
</evidence>
<gene>
    <name evidence="2" type="ORF">MGAL_10B023632</name>
</gene>
<feature type="compositionally biased region" description="Basic and acidic residues" evidence="1">
    <location>
        <begin position="230"/>
        <end position="240"/>
    </location>
</feature>
<dbReference type="Pfam" id="PF15372">
    <property type="entry name" value="DUF4600"/>
    <property type="match status" value="1"/>
</dbReference>
<accession>A0A8B6BYQ7</accession>
<protein>
    <submittedName>
        <fullName evidence="2">Uncharacterized protein</fullName>
    </submittedName>
</protein>
<dbReference type="PANTHER" id="PTHR28671:SF3">
    <property type="entry name" value="COILED-COIL DOMAIN-CONTAINING PROTEIN 169"/>
    <property type="match status" value="1"/>
</dbReference>